<organism evidence="6 7">
    <name type="scientific">Abiotrophia defectiva</name>
    <name type="common">Streptococcus defectivus</name>
    <dbReference type="NCBI Taxonomy" id="46125"/>
    <lineage>
        <taxon>Bacteria</taxon>
        <taxon>Bacillati</taxon>
        <taxon>Bacillota</taxon>
        <taxon>Bacilli</taxon>
        <taxon>Lactobacillales</taxon>
        <taxon>Aerococcaceae</taxon>
        <taxon>Abiotrophia</taxon>
    </lineage>
</organism>
<dbReference type="GO" id="GO:0004519">
    <property type="term" value="F:endonuclease activity"/>
    <property type="evidence" value="ECO:0007669"/>
    <property type="project" value="UniProtKB-KW"/>
</dbReference>
<evidence type="ECO:0000313" key="7">
    <source>
        <dbReference type="Proteomes" id="UP000757900"/>
    </source>
</evidence>
<comment type="caution">
    <text evidence="6">The sequence shown here is derived from an EMBL/GenBank/DDBJ whole genome shotgun (WGS) entry which is preliminary data.</text>
</comment>
<keyword evidence="1" id="KW-0540">Nuclease</keyword>
<dbReference type="AlphaFoldDB" id="A0A929MRY9"/>
<evidence type="ECO:0000256" key="2">
    <source>
        <dbReference type="ARBA" id="ARBA00022759"/>
    </source>
</evidence>
<dbReference type="Gene3D" id="3.30.70.1900">
    <property type="match status" value="1"/>
</dbReference>
<dbReference type="Pfam" id="PF10040">
    <property type="entry name" value="CRISPR_Cas6"/>
    <property type="match status" value="1"/>
</dbReference>
<evidence type="ECO:0000256" key="4">
    <source>
        <dbReference type="ARBA" id="ARBA00023118"/>
    </source>
</evidence>
<accession>A0A929MRY9</accession>
<evidence type="ECO:0000256" key="1">
    <source>
        <dbReference type="ARBA" id="ARBA00022722"/>
    </source>
</evidence>
<dbReference type="GO" id="GO:0016788">
    <property type="term" value="F:hydrolase activity, acting on ester bonds"/>
    <property type="evidence" value="ECO:0007669"/>
    <property type="project" value="InterPro"/>
</dbReference>
<reference evidence="6" key="1">
    <citation type="submission" date="2020-04" db="EMBL/GenBank/DDBJ databases">
        <title>Deep metagenomics examines the oral microbiome during advanced dental caries in children, revealing novel taxa and co-occurrences with host molecules.</title>
        <authorList>
            <person name="Baker J.L."/>
            <person name="Morton J.T."/>
            <person name="Dinis M."/>
            <person name="Alvarez R."/>
            <person name="Tran N.C."/>
            <person name="Knight R."/>
            <person name="Edlund A."/>
        </authorList>
    </citation>
    <scope>NUCLEOTIDE SEQUENCE</scope>
    <source>
        <strain evidence="6">JCVI_23_bin.16</strain>
    </source>
</reference>
<evidence type="ECO:0000256" key="3">
    <source>
        <dbReference type="ARBA" id="ARBA00022801"/>
    </source>
</evidence>
<evidence type="ECO:0000259" key="5">
    <source>
        <dbReference type="Pfam" id="PF10040"/>
    </source>
</evidence>
<keyword evidence="3" id="KW-0378">Hydrolase</keyword>
<gene>
    <name evidence="6" type="primary">cas6</name>
    <name evidence="6" type="ORF">HXK00_08895</name>
</gene>
<sequence length="255" mass="29756">MHRVRIIFKPKTELKLSPQRLSVALHGFLMQEIEPAYADYLHQQSVNPYSTHVARLDEKTYAWEVNMLTGESYQVFHQALDRLRDSSFELKLQGGIQCQVLGLDWQDYDLQEASRSFYQEEAPARYILHFESPTAFKQAGQYVIFPDIRLIYQSILLKYQAFDQPDEEVDEEFLNLLAASTTIRRYRLQSQYLKVHTVAINGFVGSLEIQIKANRTLKNYIRYMLGFAEYSGVGIKASIGMGKLRLEEVDRREQR</sequence>
<keyword evidence="4" id="KW-0051">Antiviral defense</keyword>
<dbReference type="NCBIfam" id="TIGR01877">
    <property type="entry name" value="cas_cas6"/>
    <property type="match status" value="1"/>
</dbReference>
<evidence type="ECO:0000313" key="6">
    <source>
        <dbReference type="EMBL" id="MBF0935738.1"/>
    </source>
</evidence>
<dbReference type="GO" id="GO:0051607">
    <property type="term" value="P:defense response to virus"/>
    <property type="evidence" value="ECO:0007669"/>
    <property type="project" value="UniProtKB-KW"/>
</dbReference>
<name>A0A929MRY9_ABIDE</name>
<dbReference type="CDD" id="cd21141">
    <property type="entry name" value="Cas6_III-like"/>
    <property type="match status" value="1"/>
</dbReference>
<feature type="domain" description="CRISPR-associated protein Cas6 C-terminal" evidence="5">
    <location>
        <begin position="128"/>
        <end position="243"/>
    </location>
</feature>
<protein>
    <submittedName>
        <fullName evidence="6">CRISPR-associated endoribonuclease Cas6</fullName>
    </submittedName>
</protein>
<keyword evidence="2" id="KW-0255">Endonuclease</keyword>
<dbReference type="InterPro" id="IPR019267">
    <property type="entry name" value="CRISPR-assoc_Cas6_C"/>
</dbReference>
<proteinExistence type="predicted"/>
<dbReference type="Proteomes" id="UP000757900">
    <property type="component" value="Unassembled WGS sequence"/>
</dbReference>
<dbReference type="InterPro" id="IPR010156">
    <property type="entry name" value="CRISPR-assoc_prot_Cas6"/>
</dbReference>
<dbReference type="EMBL" id="JABZFV010000367">
    <property type="protein sequence ID" value="MBF0935738.1"/>
    <property type="molecule type" value="Genomic_DNA"/>
</dbReference>